<keyword evidence="9" id="KW-1185">Reference proteome</keyword>
<dbReference type="Proteomes" id="UP000023152">
    <property type="component" value="Unassembled WGS sequence"/>
</dbReference>
<evidence type="ECO:0000256" key="1">
    <source>
        <dbReference type="ARBA" id="ARBA00004236"/>
    </source>
</evidence>
<dbReference type="InterPro" id="IPR018619">
    <property type="entry name" value="Hyccin"/>
</dbReference>
<evidence type="ECO:0000256" key="2">
    <source>
        <dbReference type="ARBA" id="ARBA00004514"/>
    </source>
</evidence>
<keyword evidence="5" id="KW-0472">Membrane</keyword>
<feature type="compositionally biased region" description="Basic and acidic residues" evidence="7">
    <location>
        <begin position="275"/>
        <end position="287"/>
    </location>
</feature>
<organism evidence="8 9">
    <name type="scientific">Reticulomyxa filosa</name>
    <dbReference type="NCBI Taxonomy" id="46433"/>
    <lineage>
        <taxon>Eukaryota</taxon>
        <taxon>Sar</taxon>
        <taxon>Rhizaria</taxon>
        <taxon>Retaria</taxon>
        <taxon>Foraminifera</taxon>
        <taxon>Monothalamids</taxon>
        <taxon>Reticulomyxidae</taxon>
        <taxon>Reticulomyxa</taxon>
    </lineage>
</organism>
<gene>
    <name evidence="8" type="ORF">RFI_14134</name>
</gene>
<comment type="subcellular location">
    <subcellularLocation>
        <location evidence="1">Cell membrane</location>
    </subcellularLocation>
    <subcellularLocation>
        <location evidence="2">Cytoplasm</location>
        <location evidence="2">Cytosol</location>
    </subcellularLocation>
</comment>
<sequence>MFALFFFFFFVCLTLISFCTSFKKKKKKKKKMNELNVIELFAVQFIPVLVWCIYNRDARCVSGMVAVLLSLYKKQKYDYKGQFSSNVSSSNMKKNIAAIFNNYRLPDLDFSSVFHNPKNTNPKTWLEYTRIQDQDAVIYPSSLPSIHVKPFPAHFHPNIQSVTNRHHPNPLLFNNANSFDHATTNAIKNNDNGTIDIHTAMHQYKEHANQMLIVNQKKKNLYIYVYTYLFIYLFIHLCISKKKKRNRRARKSHQFYMDDITSANVTGGTVMDHNASSKDKKEKDGNKDKDRFQNDLLSFHFPTLQQANWAANLQLIHVSLQVFNYYISKMNHIVLEQYCAVIAKICSSGLDNSDRCEFPDHISQSFIACRNWKWYGPNDTTKKRFVIPSEILCQFLTGLRYSLNVEKVKLIALFALAQVHKRGHLDTIPEVILQTMSMMDNVGEFDH</sequence>
<evidence type="ECO:0000256" key="6">
    <source>
        <dbReference type="ARBA" id="ARBA00034482"/>
    </source>
</evidence>
<dbReference type="GO" id="GO:0046854">
    <property type="term" value="P:phosphatidylinositol phosphate biosynthetic process"/>
    <property type="evidence" value="ECO:0007669"/>
    <property type="project" value="TreeGrafter"/>
</dbReference>
<reference evidence="8 9" key="1">
    <citation type="journal article" date="2013" name="Curr. Biol.">
        <title>The Genome of the Foraminiferan Reticulomyxa filosa.</title>
        <authorList>
            <person name="Glockner G."/>
            <person name="Hulsmann N."/>
            <person name="Schleicher M."/>
            <person name="Noegel A.A."/>
            <person name="Eichinger L."/>
            <person name="Gallinger C."/>
            <person name="Pawlowski J."/>
            <person name="Sierra R."/>
            <person name="Euteneuer U."/>
            <person name="Pillet L."/>
            <person name="Moustafa A."/>
            <person name="Platzer M."/>
            <person name="Groth M."/>
            <person name="Szafranski K."/>
            <person name="Schliwa M."/>
        </authorList>
    </citation>
    <scope>NUCLEOTIDE SEQUENCE [LARGE SCALE GENOMIC DNA]</scope>
</reference>
<name>X6NCK3_RETFI</name>
<keyword evidence="4" id="KW-0963">Cytoplasm</keyword>
<protein>
    <submittedName>
        <fullName evidence="8">Uncharacterized protein</fullName>
    </submittedName>
</protein>
<evidence type="ECO:0000256" key="5">
    <source>
        <dbReference type="ARBA" id="ARBA00023136"/>
    </source>
</evidence>
<proteinExistence type="inferred from homology"/>
<dbReference type="Pfam" id="PF09790">
    <property type="entry name" value="Hyccin"/>
    <property type="match status" value="2"/>
</dbReference>
<accession>X6NCK3</accession>
<evidence type="ECO:0000256" key="4">
    <source>
        <dbReference type="ARBA" id="ARBA00022490"/>
    </source>
</evidence>
<keyword evidence="3" id="KW-1003">Cell membrane</keyword>
<evidence type="ECO:0000313" key="9">
    <source>
        <dbReference type="Proteomes" id="UP000023152"/>
    </source>
</evidence>
<dbReference type="GO" id="GO:0005829">
    <property type="term" value="C:cytosol"/>
    <property type="evidence" value="ECO:0007669"/>
    <property type="project" value="UniProtKB-SubCell"/>
</dbReference>
<feature type="region of interest" description="Disordered" evidence="7">
    <location>
        <begin position="267"/>
        <end position="287"/>
    </location>
</feature>
<dbReference type="PANTHER" id="PTHR31220:SF1">
    <property type="entry name" value="GH21176P"/>
    <property type="match status" value="1"/>
</dbReference>
<comment type="caution">
    <text evidence="8">The sequence shown here is derived from an EMBL/GenBank/DDBJ whole genome shotgun (WGS) entry which is preliminary data.</text>
</comment>
<dbReference type="EMBL" id="ASPP01010266">
    <property type="protein sequence ID" value="ETO23052.1"/>
    <property type="molecule type" value="Genomic_DNA"/>
</dbReference>
<dbReference type="GO" id="GO:0072659">
    <property type="term" value="P:protein localization to plasma membrane"/>
    <property type="evidence" value="ECO:0007669"/>
    <property type="project" value="TreeGrafter"/>
</dbReference>
<evidence type="ECO:0000256" key="7">
    <source>
        <dbReference type="SAM" id="MobiDB-lite"/>
    </source>
</evidence>
<evidence type="ECO:0000313" key="8">
    <source>
        <dbReference type="EMBL" id="ETO23052.1"/>
    </source>
</evidence>
<evidence type="ECO:0000256" key="3">
    <source>
        <dbReference type="ARBA" id="ARBA00022475"/>
    </source>
</evidence>
<comment type="similarity">
    <text evidence="6">Belongs to the Hyccin family.</text>
</comment>
<dbReference type="GO" id="GO:0005886">
    <property type="term" value="C:plasma membrane"/>
    <property type="evidence" value="ECO:0007669"/>
    <property type="project" value="UniProtKB-SubCell"/>
</dbReference>
<dbReference type="PANTHER" id="PTHR31220">
    <property type="entry name" value="HYCCIN RELATED"/>
    <property type="match status" value="1"/>
</dbReference>
<dbReference type="AlphaFoldDB" id="X6NCK3"/>